<protein>
    <recommendedName>
        <fullName evidence="1">Protein AF-9 homolog</fullName>
    </recommendedName>
</protein>
<reference evidence="10 12" key="3">
    <citation type="submission" date="2017-05" db="EMBL/GenBank/DDBJ databases">
        <title>The Genome Sequence of Candida krusei Ckrusei653.</title>
        <authorList>
            <person name="Cuomo C."/>
            <person name="Forche A."/>
            <person name="Young S."/>
            <person name="Abouelleil A."/>
            <person name="Cao P."/>
            <person name="Chapman S."/>
            <person name="Cusick C."/>
            <person name="Shea T."/>
            <person name="Nusbaum C."/>
            <person name="Birren B."/>
        </authorList>
    </citation>
    <scope>NUCLEOTIDE SEQUENCE [LARGE SCALE GENOMIC DNA]</scope>
    <source>
        <strain evidence="10 12">Ckrusei653</strain>
    </source>
</reference>
<proteinExistence type="predicted"/>
<keyword evidence="2" id="KW-0805">Transcription regulation</keyword>
<dbReference type="CDD" id="cd16908">
    <property type="entry name" value="YEATS_Yaf9_like"/>
    <property type="match status" value="1"/>
</dbReference>
<reference evidence="11" key="1">
    <citation type="journal article" date="2014" name="Microb. Cell Fact.">
        <title>Exploiting Issatchenkia orientalis SD108 for succinic acid production.</title>
        <authorList>
            <person name="Xiao H."/>
            <person name="Shao Z."/>
            <person name="Jiang Y."/>
            <person name="Dole S."/>
            <person name="Zhao H."/>
        </authorList>
    </citation>
    <scope>NUCLEOTIDE SEQUENCE [LARGE SCALE GENOMIC DNA]</scope>
    <source>
        <strain evidence="11">SD108</strain>
    </source>
</reference>
<reference evidence="8 13" key="4">
    <citation type="submission" date="2018-06" db="EMBL/GenBank/DDBJ databases">
        <title>Population genomics shows no distinction between pathogenic Candida krusei and environmental Pichia kudriavzevii: One species, four names.</title>
        <authorList>
            <person name="Douglass A.P."/>
            <person name="Offei B."/>
            <person name="Braun-Galleani S."/>
            <person name="Coughlan A.Y."/>
            <person name="Martos A."/>
            <person name="Ortiz-Merino R.A."/>
            <person name="Byrne K.P."/>
            <person name="Wolfe K.H."/>
        </authorList>
    </citation>
    <scope>NUCLEOTIDE SEQUENCE [LARGE SCALE GENOMIC DNA]</scope>
    <source>
        <strain evidence="8 13">CBS573</strain>
    </source>
</reference>
<feature type="coiled-coil region" evidence="6">
    <location>
        <begin position="168"/>
        <end position="209"/>
    </location>
</feature>
<evidence type="ECO:0000313" key="9">
    <source>
        <dbReference type="EMBL" id="KGK37408.1"/>
    </source>
</evidence>
<dbReference type="OrthoDB" id="16041at2759"/>
<accession>A0A099NX98</accession>
<evidence type="ECO:0000313" key="13">
    <source>
        <dbReference type="Proteomes" id="UP000249293"/>
    </source>
</evidence>
<dbReference type="InterPro" id="IPR055129">
    <property type="entry name" value="YEATS_dom"/>
</dbReference>
<dbReference type="HOGENOM" id="CLU_051385_2_1_1"/>
<sequence>MAPPGSSHKRIKQISISKPIVYGNTATKFSPINPIPPTAPKDHTHSWTVFVKDPTGNDLSTYIKKVVFKLHDTYPNSTRTIESPPFEVTETGWGEFEILIKIFFHTEGGEKNVLLAHHLKLHPYNGVVSMDGKVESLKYDEIVFNEPTEKMFALLTKQPGTLLTDDMKAREREELDRISKAIDTINEKIKASTQEFKNLDKERQNLVES</sequence>
<dbReference type="GO" id="GO:0006355">
    <property type="term" value="P:regulation of DNA-templated transcription"/>
    <property type="evidence" value="ECO:0007669"/>
    <property type="project" value="InterPro"/>
</dbReference>
<dbReference type="AlphaFoldDB" id="A0A099NX98"/>
<dbReference type="PROSITE" id="PS51037">
    <property type="entry name" value="YEATS"/>
    <property type="match status" value="1"/>
</dbReference>
<evidence type="ECO:0000256" key="3">
    <source>
        <dbReference type="ARBA" id="ARBA00023163"/>
    </source>
</evidence>
<evidence type="ECO:0000256" key="5">
    <source>
        <dbReference type="PROSITE-ProRule" id="PRU00376"/>
    </source>
</evidence>
<evidence type="ECO:0000256" key="2">
    <source>
        <dbReference type="ARBA" id="ARBA00023015"/>
    </source>
</evidence>
<dbReference type="EMBL" id="JQFK01000037">
    <property type="protein sequence ID" value="KGK37408.1"/>
    <property type="molecule type" value="Genomic_DNA"/>
</dbReference>
<keyword evidence="6" id="KW-0175">Coiled coil</keyword>
<keyword evidence="13" id="KW-1185">Reference proteome</keyword>
<reference evidence="9" key="2">
    <citation type="submission" date="2014-08" db="EMBL/GenBank/DDBJ databases">
        <title>Exploiting Issatchenkia orientalis SD108 for Succinic Acid Production.</title>
        <authorList>
            <person name="Xiao H."/>
            <person name="Shao Z."/>
            <person name="Jiang Y."/>
            <person name="Dole S."/>
            <person name="Zhao H."/>
        </authorList>
    </citation>
    <scope>NUCLEOTIDE SEQUENCE [LARGE SCALE GENOMIC DNA]</scope>
    <source>
        <strain evidence="9">SD108</strain>
    </source>
</reference>
<dbReference type="eggNOG" id="KOG3149">
    <property type="taxonomic scope" value="Eukaryota"/>
</dbReference>
<dbReference type="VEuPathDB" id="FungiDB:C5L36_0C05590"/>
<evidence type="ECO:0000259" key="7">
    <source>
        <dbReference type="PROSITE" id="PS51037"/>
    </source>
</evidence>
<keyword evidence="3" id="KW-0804">Transcription</keyword>
<dbReference type="STRING" id="4909.A0A099NX98"/>
<dbReference type="PANTHER" id="PTHR47573:SF1">
    <property type="entry name" value="PROTEIN AF-9 HOMOLOG"/>
    <property type="match status" value="1"/>
</dbReference>
<evidence type="ECO:0000256" key="1">
    <source>
        <dbReference type="ARBA" id="ARBA00022408"/>
    </source>
</evidence>
<feature type="domain" description="YEATS" evidence="7">
    <location>
        <begin position="10"/>
        <end position="158"/>
    </location>
</feature>
<evidence type="ECO:0000313" key="11">
    <source>
        <dbReference type="Proteomes" id="UP000029867"/>
    </source>
</evidence>
<dbReference type="EMBL" id="CP028775">
    <property type="protein sequence ID" value="AWU76628.1"/>
    <property type="molecule type" value="Genomic_DNA"/>
</dbReference>
<dbReference type="InterPro" id="IPR005033">
    <property type="entry name" value="YEATS"/>
</dbReference>
<gene>
    <name evidence="8" type="ORF">C5L36_0C05590</name>
    <name evidence="10" type="ORF">CAS74_000570</name>
    <name evidence="9" type="ORF">JL09_g3463</name>
</gene>
<dbReference type="Proteomes" id="UP000029867">
    <property type="component" value="Unassembled WGS sequence"/>
</dbReference>
<comment type="subcellular location">
    <subcellularLocation>
        <location evidence="5">Nucleus</location>
    </subcellularLocation>
</comment>
<dbReference type="InterPro" id="IPR038704">
    <property type="entry name" value="YEAST_sf"/>
</dbReference>
<dbReference type="Gene3D" id="2.60.40.1970">
    <property type="entry name" value="YEATS domain"/>
    <property type="match status" value="1"/>
</dbReference>
<dbReference type="Proteomes" id="UP000195871">
    <property type="component" value="Unassembled WGS sequence"/>
</dbReference>
<dbReference type="Pfam" id="PF03366">
    <property type="entry name" value="YEATS"/>
    <property type="match status" value="1"/>
</dbReference>
<dbReference type="GeneID" id="40384423"/>
<dbReference type="Proteomes" id="UP000249293">
    <property type="component" value="Chromosome 3"/>
</dbReference>
<dbReference type="KEGG" id="pkz:C5L36_0C05590"/>
<dbReference type="PANTHER" id="PTHR47573">
    <property type="entry name" value="PROTEIN AF-9 HOMOLOG"/>
    <property type="match status" value="1"/>
</dbReference>
<organism evidence="9 11">
    <name type="scientific">Pichia kudriavzevii</name>
    <name type="common">Yeast</name>
    <name type="synonym">Issatchenkia orientalis</name>
    <dbReference type="NCBI Taxonomy" id="4909"/>
    <lineage>
        <taxon>Eukaryota</taxon>
        <taxon>Fungi</taxon>
        <taxon>Dikarya</taxon>
        <taxon>Ascomycota</taxon>
        <taxon>Saccharomycotina</taxon>
        <taxon>Pichiomycetes</taxon>
        <taxon>Pichiales</taxon>
        <taxon>Pichiaceae</taxon>
        <taxon>Pichia</taxon>
    </lineage>
</organism>
<dbReference type="EMBL" id="NHMM01000001">
    <property type="protein sequence ID" value="OUT24186.1"/>
    <property type="molecule type" value="Genomic_DNA"/>
</dbReference>
<dbReference type="GO" id="GO:0005634">
    <property type="term" value="C:nucleus"/>
    <property type="evidence" value="ECO:0007669"/>
    <property type="project" value="UniProtKB-SubCell"/>
</dbReference>
<evidence type="ECO:0000313" key="8">
    <source>
        <dbReference type="EMBL" id="AWU76628.1"/>
    </source>
</evidence>
<evidence type="ECO:0000313" key="10">
    <source>
        <dbReference type="EMBL" id="OUT24186.1"/>
    </source>
</evidence>
<dbReference type="RefSeq" id="XP_029322105.1">
    <property type="nucleotide sequence ID" value="XM_029466245.1"/>
</dbReference>
<name>A0A099NX98_PICKU</name>
<keyword evidence="4 5" id="KW-0539">Nucleus</keyword>
<evidence type="ECO:0000313" key="12">
    <source>
        <dbReference type="Proteomes" id="UP000195871"/>
    </source>
</evidence>
<evidence type="ECO:0000256" key="4">
    <source>
        <dbReference type="ARBA" id="ARBA00023242"/>
    </source>
</evidence>
<dbReference type="GO" id="GO:0000785">
    <property type="term" value="C:chromatin"/>
    <property type="evidence" value="ECO:0007669"/>
    <property type="project" value="UniProtKB-ARBA"/>
</dbReference>
<evidence type="ECO:0000256" key="6">
    <source>
        <dbReference type="SAM" id="Coils"/>
    </source>
</evidence>